<dbReference type="EMBL" id="CM042013">
    <property type="protein sequence ID" value="KAI3737340.1"/>
    <property type="molecule type" value="Genomic_DNA"/>
</dbReference>
<gene>
    <name evidence="1" type="ORF">L2E82_27338</name>
</gene>
<proteinExistence type="predicted"/>
<sequence>MDSGATAHLTSDAGNISKPCVPSIKSVFVGNGNQVPVIGSGHTTLPHPSKPIHLKNILHTPNVVKNLVSVRKFCRDNIMAVEFDPYGFSVKDYPTGKHLTRHDSSGDLYPFTNQVNVPAQSFFILSSSPLWHSRLGHPGHYVMDFLRSNKHISCDKIARSFICNSCQIAKHKRLPFKHSTSTTLKPFDMLHADLWTSPILSKTGFKYYLILIDDFTHFTWVFPLKYKSETYDKIKHFHKYIQTQFNTTLKTFQCDKGGEFDNHQFHTFASTTGLHIRFSCPHTSQQNGTAERMIRRINELMLSLLTHASLPPTYWVDALHTATYLHNILPTKLLHNRTPTSALYLKHPTYDHLRVFGCACYPNLNATRPHKLAPRSTTCVFLGYPAQYRGYRCLDISTGKVILSRHVTFDETNFPFATINPTTSSTYSFLDPDPSPLFFHPSAIYQPTPTPPTQTTISTSPPTPSDATPTPSASPHMPSPSATQHPSSPPTTDSATSTTTQPPTPNPTYYPLTYSRRNQPTPPPPPPPTTSIHPMTTRSRSGISKPNPPFNLHTTTSPQPVSPLPKSHNYALSDPNWHSAMTDEYRALMDNHTWELVPRPPDAHVIRCMWIYRHKFHANGTLARYKARLVINGKCQQVGVDCDETFSPVVKPTTIRTVLSLAVSRSWPIHQLDVKNAFLHGDLKETVYMFQPPGFVDSQNPKYVCRLRKSLYGLKQAPRAWYHRFATYIQKCGFKSTNSDTSLFVFQHGTQLAYLLLYVDDIILTASDNATLRHFIDLLSKEFAMSDLGPLHHFLGIQVQHRNGGLFLSQEQYVHDILNRANMNNCKPCATPVDTNSKLSATTGNPLHDASLYRSLAGALQYLTFTRPDIAYAVQQVCLFMHAPREPHFNFLKRILRYLKGTSNHGLQISPSKSTNLTAYSDTDWGDAPTPGDPRLAIVYSSVTTSSHGHLNDNLLSPAQALKPNTRESLMQRPKLHGYATFFLSFIFPYAKPQLSTVTTSQPSTSRKTRSNTNARNMLKLIFISSAKKCVWVAFVFYMYPQITSTQISLQRDCHVSYSLVSAPVSLSDQLPIRLRGSDAGRVRSHTPALALGQCDGGWRRKKRESQMAGTNELQIQENEDSFQWDEQSQLYYHASSGFYHDPTGGWYYSSKDGLYYKFENGNYVPWETDQADESNANHGIDESFQHAPCDTDTNDVKFEEGEIEGYVTEEATKNEPIVNTNSLSDGLPEHLPPPSEWLEDTLIELYLSGYSNKAVDGSSGAKMLDDETDLNTPANGVDNDDDDELEEGEWVPDDTHEIVDGNGAASDEDPFGDEEMWRAQYGQTIHSDKEVVPDFPVVDLWDWSMVMVTKKRKKGRICRLVGRLIKKSTKLHPSMPSNGRLLKTAPISEVHLDLVRVTSGRVYKLRNPKAAYLASLSFYDSSNPTKDWGFPELTMEKEIRIKSSHKKVGPNVDNIGSIKEMPSIEKHKGGVYRDRAAERRSLHGGFGVGPGQKKSGEDVDYSCSSSSPVFGNEEDAAAEALNMSFGVGSYARRILENMGWKEGEALGSSMKGLKEPLQAVGNKGSSGLGYNNSSNWKHM</sequence>
<organism evidence="1 2">
    <name type="scientific">Cichorium intybus</name>
    <name type="common">Chicory</name>
    <dbReference type="NCBI Taxonomy" id="13427"/>
    <lineage>
        <taxon>Eukaryota</taxon>
        <taxon>Viridiplantae</taxon>
        <taxon>Streptophyta</taxon>
        <taxon>Embryophyta</taxon>
        <taxon>Tracheophyta</taxon>
        <taxon>Spermatophyta</taxon>
        <taxon>Magnoliopsida</taxon>
        <taxon>eudicotyledons</taxon>
        <taxon>Gunneridae</taxon>
        <taxon>Pentapetalae</taxon>
        <taxon>asterids</taxon>
        <taxon>campanulids</taxon>
        <taxon>Asterales</taxon>
        <taxon>Asteraceae</taxon>
        <taxon>Cichorioideae</taxon>
        <taxon>Cichorieae</taxon>
        <taxon>Cichoriinae</taxon>
        <taxon>Cichorium</taxon>
    </lineage>
</organism>
<keyword evidence="2" id="KW-1185">Reference proteome</keyword>
<name>A0ACB9CSU9_CICIN</name>
<reference evidence="1 2" key="2">
    <citation type="journal article" date="2022" name="Mol. Ecol. Resour.">
        <title>The genomes of chicory, endive, great burdock and yacon provide insights into Asteraceae paleo-polyploidization history and plant inulin production.</title>
        <authorList>
            <person name="Fan W."/>
            <person name="Wang S."/>
            <person name="Wang H."/>
            <person name="Wang A."/>
            <person name="Jiang F."/>
            <person name="Liu H."/>
            <person name="Zhao H."/>
            <person name="Xu D."/>
            <person name="Zhang Y."/>
        </authorList>
    </citation>
    <scope>NUCLEOTIDE SEQUENCE [LARGE SCALE GENOMIC DNA]</scope>
    <source>
        <strain evidence="2">cv. Punajuju</strain>
        <tissue evidence="1">Leaves</tissue>
    </source>
</reference>
<accession>A0ACB9CSU9</accession>
<protein>
    <submittedName>
        <fullName evidence="1">Uncharacterized protein</fullName>
    </submittedName>
</protein>
<comment type="caution">
    <text evidence="1">The sequence shown here is derived from an EMBL/GenBank/DDBJ whole genome shotgun (WGS) entry which is preliminary data.</text>
</comment>
<evidence type="ECO:0000313" key="2">
    <source>
        <dbReference type="Proteomes" id="UP001055811"/>
    </source>
</evidence>
<reference evidence="2" key="1">
    <citation type="journal article" date="2022" name="Mol. Ecol. Resour.">
        <title>The genomes of chicory, endive, great burdock and yacon provide insights into Asteraceae palaeo-polyploidization history and plant inulin production.</title>
        <authorList>
            <person name="Fan W."/>
            <person name="Wang S."/>
            <person name="Wang H."/>
            <person name="Wang A."/>
            <person name="Jiang F."/>
            <person name="Liu H."/>
            <person name="Zhao H."/>
            <person name="Xu D."/>
            <person name="Zhang Y."/>
        </authorList>
    </citation>
    <scope>NUCLEOTIDE SEQUENCE [LARGE SCALE GENOMIC DNA]</scope>
    <source>
        <strain evidence="2">cv. Punajuju</strain>
    </source>
</reference>
<evidence type="ECO:0000313" key="1">
    <source>
        <dbReference type="EMBL" id="KAI3737340.1"/>
    </source>
</evidence>
<dbReference type="Proteomes" id="UP001055811">
    <property type="component" value="Linkage Group LG05"/>
</dbReference>